<evidence type="ECO:0000256" key="1">
    <source>
        <dbReference type="ARBA" id="ARBA00004430"/>
    </source>
</evidence>
<keyword evidence="6" id="KW-0966">Cell projection</keyword>
<dbReference type="PANTHER" id="PTHR31078:SF1">
    <property type="entry name" value="CILIA- AND FLAGELLA-ASSOCIATED PROTEIN 300"/>
    <property type="match status" value="1"/>
</dbReference>
<proteinExistence type="inferred from homology"/>
<evidence type="ECO:0000256" key="5">
    <source>
        <dbReference type="ARBA" id="ARBA00023212"/>
    </source>
</evidence>
<evidence type="ECO:0000256" key="2">
    <source>
        <dbReference type="ARBA" id="ARBA00009205"/>
    </source>
</evidence>
<keyword evidence="5" id="KW-0206">Cytoskeleton</keyword>
<reference evidence="7" key="1">
    <citation type="submission" date="2020-05" db="EMBL/GenBank/DDBJ databases">
        <title>Phylogenomic resolution of chytrid fungi.</title>
        <authorList>
            <person name="Stajich J.E."/>
            <person name="Amses K."/>
            <person name="Simmons R."/>
            <person name="Seto K."/>
            <person name="Myers J."/>
            <person name="Bonds A."/>
            <person name="Quandt C.A."/>
            <person name="Barry K."/>
            <person name="Liu P."/>
            <person name="Grigoriev I."/>
            <person name="Longcore J.E."/>
            <person name="James T.Y."/>
        </authorList>
    </citation>
    <scope>NUCLEOTIDE SEQUENCE</scope>
    <source>
        <strain evidence="7">PLAUS21</strain>
    </source>
</reference>
<sequence length="273" mass="31899">MIAEIDVDVKPNENGKPLNERKFTFTLMEAKFPGFNEKEVQYSLFKGMQDNCYIKRFTYDQPFQEYEIDKFLLDLFHQNPHIKVLGSMDRWGTLGKVTKIVKEETEHSVTSLSFFDRLKKGSKQLIKAVLKATGEIRKCLDEYYESFLIGDELRKCLLMPEFKLYDTFSAKDRKEFIFHVFKAVCLGGRLCQYEDVLEPYLHATKNIYKDLITVAKSESGKLKVASLVYKINDIESSVSPLFPIQHPQNFCYVSIDPLRRHVNVFYHASDAYY</sequence>
<evidence type="ECO:0000256" key="6">
    <source>
        <dbReference type="ARBA" id="ARBA00023273"/>
    </source>
</evidence>
<accession>A0AAD5Y0R5</accession>
<dbReference type="Proteomes" id="UP001210925">
    <property type="component" value="Unassembled WGS sequence"/>
</dbReference>
<evidence type="ECO:0000256" key="4">
    <source>
        <dbReference type="ARBA" id="ARBA00022490"/>
    </source>
</evidence>
<evidence type="ECO:0000256" key="3">
    <source>
        <dbReference type="ARBA" id="ARBA00022174"/>
    </source>
</evidence>
<dbReference type="PANTHER" id="PTHR31078">
    <property type="entry name" value="CILIA- AND FLAGELLA-ASSOCIATED PROTEIN 300"/>
    <property type="match status" value="1"/>
</dbReference>
<keyword evidence="4" id="KW-0963">Cytoplasm</keyword>
<dbReference type="EMBL" id="JADGKB010000127">
    <property type="protein sequence ID" value="KAJ3252872.1"/>
    <property type="molecule type" value="Genomic_DNA"/>
</dbReference>
<name>A0AAD5Y0R5_9FUNG</name>
<comment type="subcellular location">
    <subcellularLocation>
        <location evidence="1">Cytoplasm</location>
        <location evidence="1">Cytoskeleton</location>
        <location evidence="1">Cilium axoneme</location>
    </subcellularLocation>
</comment>
<dbReference type="Pfam" id="PF14926">
    <property type="entry name" value="CFAP300"/>
    <property type="match status" value="1"/>
</dbReference>
<comment type="caution">
    <text evidence="7">The sequence shown here is derived from an EMBL/GenBank/DDBJ whole genome shotgun (WGS) entry which is preliminary data.</text>
</comment>
<evidence type="ECO:0000313" key="7">
    <source>
        <dbReference type="EMBL" id="KAJ3252872.1"/>
    </source>
</evidence>
<comment type="similarity">
    <text evidence="2">Belongs to the CFAP300 family.</text>
</comment>
<dbReference type="GO" id="GO:0005930">
    <property type="term" value="C:axoneme"/>
    <property type="evidence" value="ECO:0007669"/>
    <property type="project" value="UniProtKB-SubCell"/>
</dbReference>
<protein>
    <recommendedName>
        <fullName evidence="3">Cilia- and flagella-associated protein 300</fullName>
    </recommendedName>
</protein>
<dbReference type="InterPro" id="IPR029416">
    <property type="entry name" value="CFAP300"/>
</dbReference>
<evidence type="ECO:0000313" key="8">
    <source>
        <dbReference type="Proteomes" id="UP001210925"/>
    </source>
</evidence>
<gene>
    <name evidence="7" type="ORF">HK103_001117</name>
</gene>
<dbReference type="AlphaFoldDB" id="A0AAD5Y0R5"/>
<organism evidence="7 8">
    <name type="scientific">Boothiomyces macroporosus</name>
    <dbReference type="NCBI Taxonomy" id="261099"/>
    <lineage>
        <taxon>Eukaryota</taxon>
        <taxon>Fungi</taxon>
        <taxon>Fungi incertae sedis</taxon>
        <taxon>Chytridiomycota</taxon>
        <taxon>Chytridiomycota incertae sedis</taxon>
        <taxon>Chytridiomycetes</taxon>
        <taxon>Rhizophydiales</taxon>
        <taxon>Terramycetaceae</taxon>
        <taxon>Boothiomyces</taxon>
    </lineage>
</organism>
<keyword evidence="8" id="KW-1185">Reference proteome</keyword>